<evidence type="ECO:0008006" key="3">
    <source>
        <dbReference type="Google" id="ProtNLM"/>
    </source>
</evidence>
<accession>A0ABW5KMS0</accession>
<name>A0ABW5KMS0_9SPHI</name>
<sequence length="155" mass="18077">MVMRCWPNAKQFYHAALFVCSVILVACQEHRFDAQYDRWISQNKVDNQAEHVYFDEINTISGDQHGKQIKIRGRLTYEYDEAAVYPLTDYTGYKPIWIHIEASDLQLHQFLLQKDKALITLTGELDTAEGFDRFEYSAAIKNIQIAEITQILKTQ</sequence>
<dbReference type="RefSeq" id="WP_380905359.1">
    <property type="nucleotide sequence ID" value="NZ_JBHUEG010000008.1"/>
</dbReference>
<evidence type="ECO:0000313" key="1">
    <source>
        <dbReference type="EMBL" id="MFD2549040.1"/>
    </source>
</evidence>
<organism evidence="1 2">
    <name type="scientific">Sphingobacterium suaedae</name>
    <dbReference type="NCBI Taxonomy" id="1686402"/>
    <lineage>
        <taxon>Bacteria</taxon>
        <taxon>Pseudomonadati</taxon>
        <taxon>Bacteroidota</taxon>
        <taxon>Sphingobacteriia</taxon>
        <taxon>Sphingobacteriales</taxon>
        <taxon>Sphingobacteriaceae</taxon>
        <taxon>Sphingobacterium</taxon>
    </lineage>
</organism>
<protein>
    <recommendedName>
        <fullName evidence="3">DNA-binding protein</fullName>
    </recommendedName>
</protein>
<dbReference type="PROSITE" id="PS51257">
    <property type="entry name" value="PROKAR_LIPOPROTEIN"/>
    <property type="match status" value="1"/>
</dbReference>
<evidence type="ECO:0000313" key="2">
    <source>
        <dbReference type="Proteomes" id="UP001597545"/>
    </source>
</evidence>
<gene>
    <name evidence="1" type="ORF">ACFSR5_15430</name>
</gene>
<comment type="caution">
    <text evidence="1">The sequence shown here is derived from an EMBL/GenBank/DDBJ whole genome shotgun (WGS) entry which is preliminary data.</text>
</comment>
<dbReference type="Proteomes" id="UP001597545">
    <property type="component" value="Unassembled WGS sequence"/>
</dbReference>
<proteinExistence type="predicted"/>
<dbReference type="EMBL" id="JBHULR010000008">
    <property type="protein sequence ID" value="MFD2549040.1"/>
    <property type="molecule type" value="Genomic_DNA"/>
</dbReference>
<reference evidence="2" key="1">
    <citation type="journal article" date="2019" name="Int. J. Syst. Evol. Microbiol.">
        <title>The Global Catalogue of Microorganisms (GCM) 10K type strain sequencing project: providing services to taxonomists for standard genome sequencing and annotation.</title>
        <authorList>
            <consortium name="The Broad Institute Genomics Platform"/>
            <consortium name="The Broad Institute Genome Sequencing Center for Infectious Disease"/>
            <person name="Wu L."/>
            <person name="Ma J."/>
        </authorList>
    </citation>
    <scope>NUCLEOTIDE SEQUENCE [LARGE SCALE GENOMIC DNA]</scope>
    <source>
        <strain evidence="2">KCTC 42662</strain>
    </source>
</reference>
<keyword evidence="2" id="KW-1185">Reference proteome</keyword>